<dbReference type="EMBL" id="CP104562">
    <property type="protein sequence ID" value="UXH79637.1"/>
    <property type="molecule type" value="Genomic_DNA"/>
</dbReference>
<protein>
    <recommendedName>
        <fullName evidence="4">ESPR domain-containing protein</fullName>
    </recommendedName>
</protein>
<dbReference type="RefSeq" id="WP_261759457.1">
    <property type="nucleotide sequence ID" value="NZ_CP104562.2"/>
</dbReference>
<organism evidence="2 3">
    <name type="scientific">Roseateles amylovorans</name>
    <dbReference type="NCBI Taxonomy" id="2978473"/>
    <lineage>
        <taxon>Bacteria</taxon>
        <taxon>Pseudomonadati</taxon>
        <taxon>Pseudomonadota</taxon>
        <taxon>Betaproteobacteria</taxon>
        <taxon>Burkholderiales</taxon>
        <taxon>Sphaerotilaceae</taxon>
        <taxon>Roseateles</taxon>
    </lineage>
</organism>
<keyword evidence="3" id="KW-1185">Reference proteome</keyword>
<dbReference type="Proteomes" id="UP001064933">
    <property type="component" value="Chromosome"/>
</dbReference>
<evidence type="ECO:0000313" key="2">
    <source>
        <dbReference type="EMBL" id="UXH79637.1"/>
    </source>
</evidence>
<feature type="compositionally biased region" description="Polar residues" evidence="1">
    <location>
        <begin position="80"/>
        <end position="89"/>
    </location>
</feature>
<accession>A0ABY6B470</accession>
<evidence type="ECO:0000313" key="3">
    <source>
        <dbReference type="Proteomes" id="UP001064933"/>
    </source>
</evidence>
<name>A0ABY6B470_9BURK</name>
<feature type="compositionally biased region" description="Low complexity" evidence="1">
    <location>
        <begin position="152"/>
        <end position="174"/>
    </location>
</feature>
<gene>
    <name evidence="2" type="ORF">N4261_06905</name>
</gene>
<sequence>MVHEPHEPHERPTPTGPTASTGLSALPRAARRWPLLLAVLVGHLLLIGGLGRASLSTTPPPHQPTSRLRMVTLQLPPLSTPTARRSPSIPTGERTTRWRSASSRTSQGPASISSPRPRPSPDDRLGTAPGPSDDVATLMPPKTDAQPDPTHTQPQASTPLTAAAPSASGPSGQTLMSGDATRRAIQQSARAPLLSERADQASQAPDRTEASARLGQEMQRGAKSDCLKGDFAGGGGGLLSLPFWLIAEARGKCR</sequence>
<reference evidence="2" key="1">
    <citation type="submission" date="2022-10" db="EMBL/GenBank/DDBJ databases">
        <title>Characterization and whole genome sequencing of a new Roseateles species, isolated from fresh water.</title>
        <authorList>
            <person name="Guliayeva D.Y."/>
            <person name="Akhremchuk A.E."/>
            <person name="Sikolenko M.A."/>
            <person name="Valentovich L.N."/>
            <person name="Sidarenka A.V."/>
        </authorList>
    </citation>
    <scope>NUCLEOTIDE SEQUENCE</scope>
    <source>
        <strain evidence="2">BIM B-1768</strain>
    </source>
</reference>
<proteinExistence type="predicted"/>
<feature type="region of interest" description="Disordered" evidence="1">
    <location>
        <begin position="1"/>
        <end position="23"/>
    </location>
</feature>
<evidence type="ECO:0008006" key="4">
    <source>
        <dbReference type="Google" id="ProtNLM"/>
    </source>
</evidence>
<evidence type="ECO:0000256" key="1">
    <source>
        <dbReference type="SAM" id="MobiDB-lite"/>
    </source>
</evidence>
<feature type="region of interest" description="Disordered" evidence="1">
    <location>
        <begin position="75"/>
        <end position="211"/>
    </location>
</feature>
<feature type="compositionally biased region" description="Basic and acidic residues" evidence="1">
    <location>
        <begin position="1"/>
        <end position="12"/>
    </location>
</feature>